<dbReference type="GO" id="GO:0016301">
    <property type="term" value="F:kinase activity"/>
    <property type="evidence" value="ECO:0007669"/>
    <property type="project" value="UniProtKB-KW"/>
</dbReference>
<reference evidence="2" key="2">
    <citation type="submission" date="2014-07" db="EMBL/GenBank/DDBJ databases">
        <authorList>
            <person name="Hull J."/>
        </authorList>
    </citation>
    <scope>NUCLEOTIDE SEQUENCE</scope>
</reference>
<dbReference type="AlphaFoldDB" id="A0A0A9ZBH6"/>
<gene>
    <name evidence="2" type="primary">ppk</name>
    <name evidence="2" type="ORF">CM83_103708</name>
</gene>
<evidence type="ECO:0000313" key="2">
    <source>
        <dbReference type="EMBL" id="JAG42592.1"/>
    </source>
</evidence>
<keyword evidence="1" id="KW-1133">Transmembrane helix</keyword>
<feature type="non-terminal residue" evidence="2">
    <location>
        <position position="138"/>
    </location>
</feature>
<sequence length="138" mass="15959">LSVFYYSGIVALSILLVKMIVTGSTFNALIPGLDQRYQPILLKLMIAFSFFTLSVEVTVDAAVLMNFLFEFRKELLINVEQWRHTYFDSANPQNYREEIKANVQKHVELLIIFRDLKKFCNSMFGYQVFAIVLTTCAL</sequence>
<organism evidence="2">
    <name type="scientific">Lygus hesperus</name>
    <name type="common">Western plant bug</name>
    <dbReference type="NCBI Taxonomy" id="30085"/>
    <lineage>
        <taxon>Eukaryota</taxon>
        <taxon>Metazoa</taxon>
        <taxon>Ecdysozoa</taxon>
        <taxon>Arthropoda</taxon>
        <taxon>Hexapoda</taxon>
        <taxon>Insecta</taxon>
        <taxon>Pterygota</taxon>
        <taxon>Neoptera</taxon>
        <taxon>Paraneoptera</taxon>
        <taxon>Hemiptera</taxon>
        <taxon>Heteroptera</taxon>
        <taxon>Panheteroptera</taxon>
        <taxon>Cimicomorpha</taxon>
        <taxon>Miridae</taxon>
        <taxon>Mirini</taxon>
        <taxon>Lygus</taxon>
    </lineage>
</organism>
<feature type="transmembrane region" description="Helical" evidence="1">
    <location>
        <begin position="6"/>
        <end position="29"/>
    </location>
</feature>
<keyword evidence="1" id="KW-0472">Membrane</keyword>
<feature type="transmembrane region" description="Helical" evidence="1">
    <location>
        <begin position="41"/>
        <end position="69"/>
    </location>
</feature>
<dbReference type="EMBL" id="GBHO01001012">
    <property type="protein sequence ID" value="JAG42592.1"/>
    <property type="molecule type" value="Transcribed_RNA"/>
</dbReference>
<accession>A0A0A9ZBH6</accession>
<evidence type="ECO:0000256" key="1">
    <source>
        <dbReference type="SAM" id="Phobius"/>
    </source>
</evidence>
<reference evidence="2" key="1">
    <citation type="journal article" date="2014" name="PLoS ONE">
        <title>Transcriptome-Based Identification of ABC Transporters in the Western Tarnished Plant Bug Lygus hesperus.</title>
        <authorList>
            <person name="Hull J.J."/>
            <person name="Chaney K."/>
            <person name="Geib S.M."/>
            <person name="Fabrick J.A."/>
            <person name="Brent C.S."/>
            <person name="Walsh D."/>
            <person name="Lavine L.C."/>
        </authorList>
    </citation>
    <scope>NUCLEOTIDE SEQUENCE</scope>
</reference>
<keyword evidence="2" id="KW-0808">Transferase</keyword>
<keyword evidence="2" id="KW-0418">Kinase</keyword>
<name>A0A0A9ZBH6_LYGHE</name>
<feature type="non-terminal residue" evidence="2">
    <location>
        <position position="1"/>
    </location>
</feature>
<keyword evidence="1" id="KW-0812">Transmembrane</keyword>
<protein>
    <submittedName>
        <fullName evidence="2">Polyphosphate kinase</fullName>
    </submittedName>
</protein>
<proteinExistence type="predicted"/>